<organism evidence="2 3">
    <name type="scientific">Heterodera trifolii</name>
    <dbReference type="NCBI Taxonomy" id="157864"/>
    <lineage>
        <taxon>Eukaryota</taxon>
        <taxon>Metazoa</taxon>
        <taxon>Ecdysozoa</taxon>
        <taxon>Nematoda</taxon>
        <taxon>Chromadorea</taxon>
        <taxon>Rhabditida</taxon>
        <taxon>Tylenchina</taxon>
        <taxon>Tylenchomorpha</taxon>
        <taxon>Tylenchoidea</taxon>
        <taxon>Heteroderidae</taxon>
        <taxon>Heteroderinae</taxon>
        <taxon>Heterodera</taxon>
    </lineage>
</organism>
<evidence type="ECO:0000313" key="2">
    <source>
        <dbReference type="EMBL" id="KAL3095653.1"/>
    </source>
</evidence>
<keyword evidence="1" id="KW-1133">Transmembrane helix</keyword>
<dbReference type="Proteomes" id="UP001620626">
    <property type="component" value="Unassembled WGS sequence"/>
</dbReference>
<proteinExistence type="predicted"/>
<gene>
    <name evidence="2" type="ORF">niasHT_029156</name>
</gene>
<keyword evidence="3" id="KW-1185">Reference proteome</keyword>
<name>A0ABD2JYK0_9BILA</name>
<feature type="transmembrane region" description="Helical" evidence="1">
    <location>
        <begin position="40"/>
        <end position="60"/>
    </location>
</feature>
<dbReference type="EMBL" id="JBICBT010000878">
    <property type="protein sequence ID" value="KAL3095653.1"/>
    <property type="molecule type" value="Genomic_DNA"/>
</dbReference>
<reference evidence="2 3" key="1">
    <citation type="submission" date="2024-10" db="EMBL/GenBank/DDBJ databases">
        <authorList>
            <person name="Kim D."/>
        </authorList>
    </citation>
    <scope>NUCLEOTIDE SEQUENCE [LARGE SCALE GENOMIC DNA]</scope>
    <source>
        <strain evidence="2">BH-2024</strain>
    </source>
</reference>
<evidence type="ECO:0000256" key="1">
    <source>
        <dbReference type="SAM" id="Phobius"/>
    </source>
</evidence>
<dbReference type="AlphaFoldDB" id="A0ABD2JYK0"/>
<feature type="transmembrane region" description="Helical" evidence="1">
    <location>
        <begin position="12"/>
        <end position="28"/>
    </location>
</feature>
<evidence type="ECO:0008006" key="4">
    <source>
        <dbReference type="Google" id="ProtNLM"/>
    </source>
</evidence>
<protein>
    <recommendedName>
        <fullName evidence="4">Secreted protein</fullName>
    </recommendedName>
</protein>
<keyword evidence="1" id="KW-0812">Transmembrane</keyword>
<comment type="caution">
    <text evidence="2">The sequence shown here is derived from an EMBL/GenBank/DDBJ whole genome shotgun (WGS) entry which is preliminary data.</text>
</comment>
<evidence type="ECO:0000313" key="3">
    <source>
        <dbReference type="Proteomes" id="UP001620626"/>
    </source>
</evidence>
<accession>A0ABD2JYK0</accession>
<keyword evidence="1" id="KW-0472">Membrane</keyword>
<sequence>MVDLRQLTQRFFFIPALFGTTTRLFVASKRAAGAIGKRNLLIVLTSPLKFFIYCSIFAQFRLTVRQLFSSRLFLLLHKHIRHFERRQTFGLRQKYSWHIHITKEFADRLHFAPPILHLLFHVRAVSADCASTVVISAFLVAQAQPTLCTAAHGE</sequence>